<dbReference type="EMBL" id="JAUTXT010000044">
    <property type="protein sequence ID" value="KAK3671300.1"/>
    <property type="molecule type" value="Genomic_DNA"/>
</dbReference>
<dbReference type="AlphaFoldDB" id="A0AAE0TPH9"/>
<dbReference type="Proteomes" id="UP001274830">
    <property type="component" value="Unassembled WGS sequence"/>
</dbReference>
<evidence type="ECO:0000259" key="1">
    <source>
        <dbReference type="Pfam" id="PF00155"/>
    </source>
</evidence>
<reference evidence="2" key="1">
    <citation type="submission" date="2023-07" db="EMBL/GenBank/DDBJ databases">
        <title>Black Yeasts Isolated from many extreme environments.</title>
        <authorList>
            <person name="Coleine C."/>
            <person name="Stajich J.E."/>
            <person name="Selbmann L."/>
        </authorList>
    </citation>
    <scope>NUCLEOTIDE SEQUENCE</scope>
    <source>
        <strain evidence="2">CCFEE 5485</strain>
    </source>
</reference>
<dbReference type="Gene3D" id="3.90.1150.10">
    <property type="entry name" value="Aspartate Aminotransferase, domain 1"/>
    <property type="match status" value="1"/>
</dbReference>
<accession>A0AAE0TPH9</accession>
<keyword evidence="2" id="KW-0032">Aminotransferase</keyword>
<dbReference type="GO" id="GO:0047536">
    <property type="term" value="F:2-aminoadipate transaminase activity"/>
    <property type="evidence" value="ECO:0007669"/>
    <property type="project" value="TreeGrafter"/>
</dbReference>
<feature type="domain" description="Aminotransferase class I/classII large" evidence="1">
    <location>
        <begin position="34"/>
        <end position="425"/>
    </location>
</feature>
<dbReference type="InterPro" id="IPR015424">
    <property type="entry name" value="PyrdxlP-dep_Trfase"/>
</dbReference>
<evidence type="ECO:0000313" key="2">
    <source>
        <dbReference type="EMBL" id="KAK3671300.1"/>
    </source>
</evidence>
<sequence>MGNAPPPDEPLLNADPINLMRGWPSKSLLPANLICNAANQALADPTTAATGLLYGPDPGYQPCRSAIAAWLTSFYLPKNPISSERICITGGASQNLGSLLSVYTDPSYTRNIWIVAPAYMLAFRVFEDAGFAGKMRAVPEDEEGIDLSYLHEELKKSKDMDKENGQEVPRYKLNRPWAKIYKHIIYCVPTFANPSSRTMSLAHRTELVKMARAHDALIISDDVYDFLQWPADLQEGQSLKTMKTAHLPRLVDIDRELDGNAGDGFGNTCSNGSFSKIVGPGVRVGWVEGTEKFAYGVSQCGTTASGGAPSQLTSTYITLLLTSGALTNHIQFILRPAYALRYRILLEAITTHLVPLGFSLPQPNRKVVGGYFVWLSLPPKMSAAELTQRCREEENVIVAPGTIFEVPGDREGRLGFDGHVRLCFAWEEEINLARGVRGMARVAGAMLEELSRGGGSAPGFGDGREMVMNEFK</sequence>
<dbReference type="FunFam" id="3.40.640.10:FF:000080">
    <property type="entry name" value="Aminotransferase, putative"/>
    <property type="match status" value="1"/>
</dbReference>
<dbReference type="SUPFAM" id="SSF53383">
    <property type="entry name" value="PLP-dependent transferases"/>
    <property type="match status" value="1"/>
</dbReference>
<dbReference type="PANTHER" id="PTHR42858">
    <property type="entry name" value="AMINOTRANSFERASE"/>
    <property type="match status" value="1"/>
</dbReference>
<comment type="caution">
    <text evidence="2">The sequence shown here is derived from an EMBL/GenBank/DDBJ whole genome shotgun (WGS) entry which is preliminary data.</text>
</comment>
<keyword evidence="3" id="KW-1185">Reference proteome</keyword>
<evidence type="ECO:0000313" key="3">
    <source>
        <dbReference type="Proteomes" id="UP001274830"/>
    </source>
</evidence>
<organism evidence="2 3">
    <name type="scientific">Recurvomyces mirabilis</name>
    <dbReference type="NCBI Taxonomy" id="574656"/>
    <lineage>
        <taxon>Eukaryota</taxon>
        <taxon>Fungi</taxon>
        <taxon>Dikarya</taxon>
        <taxon>Ascomycota</taxon>
        <taxon>Pezizomycotina</taxon>
        <taxon>Dothideomycetes</taxon>
        <taxon>Dothideomycetidae</taxon>
        <taxon>Mycosphaerellales</taxon>
        <taxon>Teratosphaeriaceae</taxon>
        <taxon>Recurvomyces</taxon>
    </lineage>
</organism>
<dbReference type="Gene3D" id="3.40.640.10">
    <property type="entry name" value="Type I PLP-dependent aspartate aminotransferase-like (Major domain)"/>
    <property type="match status" value="1"/>
</dbReference>
<dbReference type="InterPro" id="IPR015422">
    <property type="entry name" value="PyrdxlP-dep_Trfase_small"/>
</dbReference>
<dbReference type="InterPro" id="IPR004839">
    <property type="entry name" value="Aminotransferase_I/II_large"/>
</dbReference>
<dbReference type="CDD" id="cd00609">
    <property type="entry name" value="AAT_like"/>
    <property type="match status" value="1"/>
</dbReference>
<dbReference type="Pfam" id="PF00155">
    <property type="entry name" value="Aminotran_1_2"/>
    <property type="match status" value="1"/>
</dbReference>
<dbReference type="InterPro" id="IPR015421">
    <property type="entry name" value="PyrdxlP-dep_Trfase_major"/>
</dbReference>
<dbReference type="PANTHER" id="PTHR42858:SF1">
    <property type="entry name" value="LD15494P"/>
    <property type="match status" value="1"/>
</dbReference>
<dbReference type="RefSeq" id="XP_064698468.1">
    <property type="nucleotide sequence ID" value="XM_064833507.1"/>
</dbReference>
<proteinExistence type="predicted"/>
<dbReference type="GO" id="GO:0030170">
    <property type="term" value="F:pyridoxal phosphate binding"/>
    <property type="evidence" value="ECO:0007669"/>
    <property type="project" value="InterPro"/>
</dbReference>
<name>A0AAE0TPH9_9PEZI</name>
<dbReference type="GeneID" id="89958034"/>
<gene>
    <name evidence="2" type="primary">YEY2</name>
    <name evidence="2" type="ORF">LTR78_008760</name>
</gene>
<keyword evidence="2" id="KW-0808">Transferase</keyword>
<protein>
    <submittedName>
        <fullName evidence="2">Valine--pyruvate aminotransferase</fullName>
    </submittedName>
</protein>